<dbReference type="EMBL" id="BK015447">
    <property type="protein sequence ID" value="DAE07233.1"/>
    <property type="molecule type" value="Genomic_DNA"/>
</dbReference>
<protein>
    <submittedName>
        <fullName evidence="1">Uncharacterized protein</fullName>
    </submittedName>
</protein>
<name>A0A8S5PLD5_9CAUD</name>
<organism evidence="1">
    <name type="scientific">Siphoviridae sp. ctOSJ35</name>
    <dbReference type="NCBI Taxonomy" id="2825479"/>
    <lineage>
        <taxon>Viruses</taxon>
        <taxon>Duplodnaviria</taxon>
        <taxon>Heunggongvirae</taxon>
        <taxon>Uroviricota</taxon>
        <taxon>Caudoviricetes</taxon>
    </lineage>
</organism>
<proteinExistence type="predicted"/>
<accession>A0A8S5PLD5</accession>
<evidence type="ECO:0000313" key="1">
    <source>
        <dbReference type="EMBL" id="DAE07233.1"/>
    </source>
</evidence>
<reference evidence="1" key="1">
    <citation type="journal article" date="2021" name="Proc. Natl. Acad. Sci. U.S.A.">
        <title>A Catalog of Tens of Thousands of Viruses from Human Metagenomes Reveals Hidden Associations with Chronic Diseases.</title>
        <authorList>
            <person name="Tisza M.J."/>
            <person name="Buck C.B."/>
        </authorList>
    </citation>
    <scope>NUCLEOTIDE SEQUENCE</scope>
    <source>
        <strain evidence="1">CtOSJ35</strain>
    </source>
</reference>
<sequence length="31" mass="3897">MSIIYCYRHNLKFNLQVCTRMCMKGKHYDIW</sequence>